<protein>
    <submittedName>
        <fullName evidence="2">Uncharacterized protein</fullName>
    </submittedName>
</protein>
<evidence type="ECO:0000313" key="2">
    <source>
        <dbReference type="EMBL" id="PLS06009.1"/>
    </source>
</evidence>
<name>A0A9Q6F1E6_9BACI</name>
<keyword evidence="1" id="KW-0812">Transmembrane</keyword>
<dbReference type="EMBL" id="PGUV01000011">
    <property type="protein sequence ID" value="PLS06009.1"/>
    <property type="molecule type" value="Genomic_DNA"/>
</dbReference>
<comment type="caution">
    <text evidence="2">The sequence shown here is derived from an EMBL/GenBank/DDBJ whole genome shotgun (WGS) entry which is preliminary data.</text>
</comment>
<reference evidence="2 3" key="1">
    <citation type="submission" date="2017-12" db="EMBL/GenBank/DDBJ databases">
        <title>Comparative Functional Genomics of Dry Heat Resistant strains isolated from the Viking Spacecraft.</title>
        <authorList>
            <person name="Seuylemezian A."/>
            <person name="Cooper K."/>
            <person name="Vaishampayan P."/>
        </authorList>
    </citation>
    <scope>NUCLEOTIDE SEQUENCE [LARGE SCALE GENOMIC DNA]</scope>
    <source>
        <strain evidence="2 3">V48-19</strain>
    </source>
</reference>
<keyword evidence="1" id="KW-0472">Membrane</keyword>
<proteinExistence type="predicted"/>
<gene>
    <name evidence="2" type="ORF">CUU63_13110</name>
</gene>
<sequence length="64" mass="7392">MNKEILKYILTIFSICAALQETDDMSIAHSWILTEIVRFLICAAVFIILTFLLETVFTNKKESH</sequence>
<dbReference type="Proteomes" id="UP000234803">
    <property type="component" value="Unassembled WGS sequence"/>
</dbReference>
<dbReference type="AlphaFoldDB" id="A0A9Q6F1E6"/>
<feature type="transmembrane region" description="Helical" evidence="1">
    <location>
        <begin position="36"/>
        <end position="57"/>
    </location>
</feature>
<organism evidence="2 3">
    <name type="scientific">Bacillus halotolerans</name>
    <dbReference type="NCBI Taxonomy" id="260554"/>
    <lineage>
        <taxon>Bacteria</taxon>
        <taxon>Bacillati</taxon>
        <taxon>Bacillota</taxon>
        <taxon>Bacilli</taxon>
        <taxon>Bacillales</taxon>
        <taxon>Bacillaceae</taxon>
        <taxon>Bacillus</taxon>
    </lineage>
</organism>
<keyword evidence="1" id="KW-1133">Transmembrane helix</keyword>
<evidence type="ECO:0000313" key="3">
    <source>
        <dbReference type="Proteomes" id="UP000234803"/>
    </source>
</evidence>
<accession>A0A9Q6F1E6</accession>
<evidence type="ECO:0000256" key="1">
    <source>
        <dbReference type="SAM" id="Phobius"/>
    </source>
</evidence>